<dbReference type="InterPro" id="IPR047226">
    <property type="entry name" value="KH-I_MEX3_rpt2"/>
</dbReference>
<dbReference type="InterPro" id="IPR036612">
    <property type="entry name" value="KH_dom_type_1_sf"/>
</dbReference>
<dbReference type="InParanoid" id="G0PCP0"/>
<feature type="domain" description="K Homology" evidence="8">
    <location>
        <begin position="48"/>
        <end position="116"/>
    </location>
</feature>
<dbReference type="OrthoDB" id="427410at2759"/>
<dbReference type="Pfam" id="PF00013">
    <property type="entry name" value="KH_1"/>
    <property type="match status" value="2"/>
</dbReference>
<dbReference type="PROSITE" id="PS50084">
    <property type="entry name" value="KH_TYPE_1"/>
    <property type="match status" value="2"/>
</dbReference>
<dbReference type="SUPFAM" id="SSF54791">
    <property type="entry name" value="Eukaryotic type KH-domain (KH-domain type I)"/>
    <property type="match status" value="2"/>
</dbReference>
<accession>G0PCP0</accession>
<dbReference type="InterPro" id="IPR047227">
    <property type="entry name" value="MEX3"/>
</dbReference>
<dbReference type="Gene3D" id="3.30.1370.10">
    <property type="entry name" value="K Homology domain, type 1"/>
    <property type="match status" value="2"/>
</dbReference>
<dbReference type="EMBL" id="GL380249">
    <property type="protein sequence ID" value="EGT51236.1"/>
    <property type="molecule type" value="Genomic_DNA"/>
</dbReference>
<feature type="region of interest" description="Disordered" evidence="7">
    <location>
        <begin position="368"/>
        <end position="393"/>
    </location>
</feature>
<dbReference type="PANTHER" id="PTHR23285:SF7">
    <property type="entry name" value="LD09246P1"/>
    <property type="match status" value="1"/>
</dbReference>
<evidence type="ECO:0000259" key="8">
    <source>
        <dbReference type="SMART" id="SM00322"/>
    </source>
</evidence>
<dbReference type="FunCoup" id="G0PCP0">
    <property type="interactions" value="17"/>
</dbReference>
<dbReference type="FunFam" id="3.30.1370.10:FF:000012">
    <property type="entry name" value="Mex-3 RNA-binding family member D"/>
    <property type="match status" value="1"/>
</dbReference>
<dbReference type="OMA" id="SSCDHND"/>
<evidence type="ECO:0000256" key="4">
    <source>
        <dbReference type="ARBA" id="ARBA00022737"/>
    </source>
</evidence>
<keyword evidence="10" id="KW-1185">Reference proteome</keyword>
<sequence>MREETAHKQQQMPGAWYYEEDNNASCSPVSDIDDIAQFLNYRTSIGVQNVTESVEVPTSEHVAEIVGRQGCKIKALRAKTNTYIKTPIRGEDPIFVVTGRPEDVAEAKREIECAADHFTQIRASRRHSQGLLSWTSGGFSAFLVVPGAHAPGQVTVYVRVPLRVVGLVVGPKGATIKRIQQDTHTYIITPSREREPVFEVTGLPHNVDAARKEIETHIFQRTGNLPETEKDFSNVIGAGAGGLGAVGSAHQHHQMLMQQKQQQHVVQQQQQLQAQQQAQQMMYQRKVAAAAALAGFGANNNLFNQMGGAAATNGHHDLPFGMESSLGLDALLRSFPSMRNSLTPDHLQGFGRSCAAAAAAAAAASSTGRLPGLTKMPSSSSTISSSRPSLGGQASLKHELPTYDYWGNNNSIHDIMENEILSASRKYDGNMMSSGWSTGAATAIGYEKEQMQLQQKMREESPTNGLMSLKGSSNSGFGFLNTIWSDHNLSPGSLPSASASPASSNCDHNDHTLVPING</sequence>
<evidence type="ECO:0000256" key="3">
    <source>
        <dbReference type="ARBA" id="ARBA00022490"/>
    </source>
</evidence>
<dbReference type="PANTHER" id="PTHR23285">
    <property type="entry name" value="RING FINGER AND KH DOMAIN CONTAINING PROTEIN 1"/>
    <property type="match status" value="1"/>
</dbReference>
<evidence type="ECO:0000256" key="1">
    <source>
        <dbReference type="ARBA" id="ARBA00004123"/>
    </source>
</evidence>
<dbReference type="STRING" id="135651.G0PCP0"/>
<evidence type="ECO:0000313" key="10">
    <source>
        <dbReference type="Proteomes" id="UP000008068"/>
    </source>
</evidence>
<evidence type="ECO:0000256" key="5">
    <source>
        <dbReference type="ARBA" id="ARBA00023242"/>
    </source>
</evidence>
<dbReference type="HOGENOM" id="CLU_618539_0_0_1"/>
<dbReference type="SMART" id="SM00322">
    <property type="entry name" value="KH"/>
    <property type="match status" value="2"/>
</dbReference>
<dbReference type="Proteomes" id="UP000008068">
    <property type="component" value="Unassembled WGS sequence"/>
</dbReference>
<dbReference type="InterPro" id="IPR004088">
    <property type="entry name" value="KH_dom_type_1"/>
</dbReference>
<dbReference type="AlphaFoldDB" id="G0PCP0"/>
<dbReference type="GO" id="GO:0005737">
    <property type="term" value="C:cytoplasm"/>
    <property type="evidence" value="ECO:0007669"/>
    <property type="project" value="UniProtKB-SubCell"/>
</dbReference>
<feature type="domain" description="K Homology" evidence="8">
    <location>
        <begin position="152"/>
        <end position="219"/>
    </location>
</feature>
<name>G0PCP0_CAEBE</name>
<comment type="subcellular location">
    <subcellularLocation>
        <location evidence="2">Cytoplasm</location>
    </subcellularLocation>
    <subcellularLocation>
        <location evidence="1">Nucleus</location>
    </subcellularLocation>
</comment>
<evidence type="ECO:0000256" key="7">
    <source>
        <dbReference type="SAM" id="MobiDB-lite"/>
    </source>
</evidence>
<keyword evidence="5" id="KW-0539">Nucleus</keyword>
<organism evidence="10">
    <name type="scientific">Caenorhabditis brenneri</name>
    <name type="common">Nematode worm</name>
    <dbReference type="NCBI Taxonomy" id="135651"/>
    <lineage>
        <taxon>Eukaryota</taxon>
        <taxon>Metazoa</taxon>
        <taxon>Ecdysozoa</taxon>
        <taxon>Nematoda</taxon>
        <taxon>Chromadorea</taxon>
        <taxon>Rhabditida</taxon>
        <taxon>Rhabditina</taxon>
        <taxon>Rhabditomorpha</taxon>
        <taxon>Rhabditoidea</taxon>
        <taxon>Rhabditidae</taxon>
        <taxon>Peloderinae</taxon>
        <taxon>Caenorhabditis</taxon>
    </lineage>
</organism>
<keyword evidence="4" id="KW-0677">Repeat</keyword>
<dbReference type="eggNOG" id="KOG2113">
    <property type="taxonomic scope" value="Eukaryota"/>
</dbReference>
<feature type="compositionally biased region" description="Low complexity" evidence="7">
    <location>
        <begin position="378"/>
        <end position="389"/>
    </location>
</feature>
<evidence type="ECO:0000256" key="2">
    <source>
        <dbReference type="ARBA" id="ARBA00004496"/>
    </source>
</evidence>
<evidence type="ECO:0000313" key="9">
    <source>
        <dbReference type="EMBL" id="EGT51236.1"/>
    </source>
</evidence>
<protein>
    <submittedName>
        <fullName evidence="9">CBN-MEX-3 protein</fullName>
    </submittedName>
</protein>
<proteinExistence type="predicted"/>
<dbReference type="GO" id="GO:0005634">
    <property type="term" value="C:nucleus"/>
    <property type="evidence" value="ECO:0007669"/>
    <property type="project" value="UniProtKB-SubCell"/>
</dbReference>
<keyword evidence="3" id="KW-0963">Cytoplasm</keyword>
<keyword evidence="6" id="KW-0694">RNA-binding</keyword>
<dbReference type="InterPro" id="IPR047228">
    <property type="entry name" value="KH-I_MEX3_rpt1"/>
</dbReference>
<evidence type="ECO:0000256" key="6">
    <source>
        <dbReference type="PROSITE-ProRule" id="PRU00117"/>
    </source>
</evidence>
<dbReference type="GO" id="GO:0003723">
    <property type="term" value="F:RNA binding"/>
    <property type="evidence" value="ECO:0007669"/>
    <property type="project" value="UniProtKB-UniRule"/>
</dbReference>
<feature type="region of interest" description="Disordered" evidence="7">
    <location>
        <begin position="493"/>
        <end position="518"/>
    </location>
</feature>
<feature type="compositionally biased region" description="Low complexity" evidence="7">
    <location>
        <begin position="493"/>
        <end position="504"/>
    </location>
</feature>
<gene>
    <name evidence="9" type="primary">Cbn-mex-3</name>
    <name evidence="9" type="ORF">CAEBREN_20397</name>
</gene>
<reference evidence="10" key="1">
    <citation type="submission" date="2011-07" db="EMBL/GenBank/DDBJ databases">
        <authorList>
            <consortium name="Caenorhabditis brenneri Sequencing and Analysis Consortium"/>
            <person name="Wilson R.K."/>
        </authorList>
    </citation>
    <scope>NUCLEOTIDE SEQUENCE [LARGE SCALE GENOMIC DNA]</scope>
    <source>
        <strain evidence="10">PB2801</strain>
    </source>
</reference>
<dbReference type="InterPro" id="IPR004087">
    <property type="entry name" value="KH_dom"/>
</dbReference>
<dbReference type="CDD" id="cd22423">
    <property type="entry name" value="KH-I_MEX3_rpt1"/>
    <property type="match status" value="1"/>
</dbReference>
<dbReference type="CDD" id="cd22424">
    <property type="entry name" value="KH-I_MEX3_rpt2"/>
    <property type="match status" value="1"/>
</dbReference>